<dbReference type="InterPro" id="IPR011010">
    <property type="entry name" value="DNA_brk_join_enz"/>
</dbReference>
<evidence type="ECO:0000313" key="6">
    <source>
        <dbReference type="EMBL" id="BAW24357.1"/>
    </source>
</evidence>
<dbReference type="SUPFAM" id="SSF56349">
    <property type="entry name" value="DNA breaking-rejoining enzymes"/>
    <property type="match status" value="1"/>
</dbReference>
<proteinExistence type="inferred from homology"/>
<reference evidence="6 7" key="1">
    <citation type="submission" date="2015-11" db="EMBL/GenBank/DDBJ databases">
        <title>Complete genome sequencing of a biphenyl-degrading bacterium, Pseudomonas putida KF715 (=NBRC110667).</title>
        <authorList>
            <person name="Suenaga H."/>
            <person name="Fujihara N."/>
            <person name="Watanabe T."/>
            <person name="Hirose J."/>
            <person name="Kimura N."/>
            <person name="Yamazoe A."/>
            <person name="Hosoyama A."/>
            <person name="Shimodaira J."/>
            <person name="Furukawa K."/>
        </authorList>
    </citation>
    <scope>NUCLEOTIDE SEQUENCE [LARGE SCALE GENOMIC DNA]</scope>
    <source>
        <strain evidence="6 7">KF715</strain>
    </source>
</reference>
<organism evidence="6 7">
    <name type="scientific">Pseudomonas putida</name>
    <name type="common">Arthrobacter siderocapsulatus</name>
    <dbReference type="NCBI Taxonomy" id="303"/>
    <lineage>
        <taxon>Bacteria</taxon>
        <taxon>Pseudomonadati</taxon>
        <taxon>Pseudomonadota</taxon>
        <taxon>Gammaproteobacteria</taxon>
        <taxon>Pseudomonadales</taxon>
        <taxon>Pseudomonadaceae</taxon>
        <taxon>Pseudomonas</taxon>
    </lineage>
</organism>
<sequence>MEYQKFISKFEYKLWLKLIPTVRNGRKTFRFASLNNMQDQFLDNWVYKLSRDYSYRTVKTYCYAIKTFLIYIYTLIDLEGGISNQRLQEALHSYESYLVFGVSSDSEIAKKVAMIVGSPMLVAASVITNLAAVNKFIDASEQLRRALDELESKGAIVSRDLVGFSLETSVGTSVTSTVRAALRRNTWLGACIAGGAHRIKRAGLRAESRVPEIAYMDEFGGDEKAFPIDKCAELIDSAPSLRDKVLWSLTAASGCRISEALNMLKDDIVFKEKELHEKKIFIVDPATRRDKLIEYIPETTINELSYKGRDKPDTFLIEPFASIFWMHLAEYLIEEKNKDRLRGGTCHHSFLIRSITEGTPMCLSYQSLIERFQKVALKIAGRKYGFHSLRHMYGYYLANHCPNPNPNNRRAFGLDLHLVKQYMGHRDIATTKKYAREDAQMLHAAMAASNLIRMGGGPQTVRQTQIIFLKQELQRLEKLEEAA</sequence>
<gene>
    <name evidence="6" type="ORF">KF715C_ch37840</name>
</gene>
<dbReference type="InterPro" id="IPR050090">
    <property type="entry name" value="Tyrosine_recombinase_XerCD"/>
</dbReference>
<dbReference type="PROSITE" id="PS51898">
    <property type="entry name" value="TYR_RECOMBINASE"/>
    <property type="match status" value="1"/>
</dbReference>
<dbReference type="PANTHER" id="PTHR30349:SF41">
    <property type="entry name" value="INTEGRASE_RECOMBINASE PROTEIN MJ0367-RELATED"/>
    <property type="match status" value="1"/>
</dbReference>
<dbReference type="AlphaFoldDB" id="A0A1L7NFW9"/>
<dbReference type="PANTHER" id="PTHR30349">
    <property type="entry name" value="PHAGE INTEGRASE-RELATED"/>
    <property type="match status" value="1"/>
</dbReference>
<dbReference type="InterPro" id="IPR013762">
    <property type="entry name" value="Integrase-like_cat_sf"/>
</dbReference>
<keyword evidence="4" id="KW-0233">DNA recombination</keyword>
<dbReference type="RefSeq" id="WP_231995277.1">
    <property type="nucleotide sequence ID" value="NZ_AP015029.1"/>
</dbReference>
<accession>A0A1L7NFW9</accession>
<protein>
    <submittedName>
        <fullName evidence="6">Phage integrase</fullName>
    </submittedName>
</protein>
<evidence type="ECO:0000259" key="5">
    <source>
        <dbReference type="PROSITE" id="PS51898"/>
    </source>
</evidence>
<dbReference type="CDD" id="cd00397">
    <property type="entry name" value="DNA_BRE_C"/>
    <property type="match status" value="1"/>
</dbReference>
<dbReference type="Proteomes" id="UP000218731">
    <property type="component" value="Chromosome 1"/>
</dbReference>
<dbReference type="Gene3D" id="1.10.443.10">
    <property type="entry name" value="Intergrase catalytic core"/>
    <property type="match status" value="1"/>
</dbReference>
<dbReference type="Pfam" id="PF00589">
    <property type="entry name" value="Phage_integrase"/>
    <property type="match status" value="1"/>
</dbReference>
<dbReference type="GO" id="GO:0003677">
    <property type="term" value="F:DNA binding"/>
    <property type="evidence" value="ECO:0007669"/>
    <property type="project" value="UniProtKB-KW"/>
</dbReference>
<comment type="similarity">
    <text evidence="1">Belongs to the 'phage' integrase family.</text>
</comment>
<evidence type="ECO:0000256" key="2">
    <source>
        <dbReference type="ARBA" id="ARBA00022908"/>
    </source>
</evidence>
<dbReference type="GO" id="GO:0006310">
    <property type="term" value="P:DNA recombination"/>
    <property type="evidence" value="ECO:0007669"/>
    <property type="project" value="UniProtKB-KW"/>
</dbReference>
<dbReference type="InterPro" id="IPR002104">
    <property type="entry name" value="Integrase_catalytic"/>
</dbReference>
<evidence type="ECO:0000256" key="4">
    <source>
        <dbReference type="ARBA" id="ARBA00023172"/>
    </source>
</evidence>
<keyword evidence="2" id="KW-0229">DNA integration</keyword>
<name>A0A1L7NFW9_PSEPU</name>
<keyword evidence="3" id="KW-0238">DNA-binding</keyword>
<evidence type="ECO:0000256" key="3">
    <source>
        <dbReference type="ARBA" id="ARBA00023125"/>
    </source>
</evidence>
<dbReference type="GO" id="GO:0015074">
    <property type="term" value="P:DNA integration"/>
    <property type="evidence" value="ECO:0007669"/>
    <property type="project" value="UniProtKB-KW"/>
</dbReference>
<evidence type="ECO:0000256" key="1">
    <source>
        <dbReference type="ARBA" id="ARBA00008857"/>
    </source>
</evidence>
<feature type="domain" description="Tyr recombinase" evidence="5">
    <location>
        <begin position="221"/>
        <end position="447"/>
    </location>
</feature>
<evidence type="ECO:0000313" key="7">
    <source>
        <dbReference type="Proteomes" id="UP000218731"/>
    </source>
</evidence>
<dbReference type="EMBL" id="AP015029">
    <property type="protein sequence ID" value="BAW24357.1"/>
    <property type="molecule type" value="Genomic_DNA"/>
</dbReference>